<comment type="caution">
    <text evidence="2">The sequence shown here is derived from an EMBL/GenBank/DDBJ whole genome shotgun (WGS) entry which is preliminary data.</text>
</comment>
<evidence type="ECO:0000256" key="1">
    <source>
        <dbReference type="SAM" id="Coils"/>
    </source>
</evidence>
<accession>A0A4R5MDB6</accession>
<sequence>MGKFCVVTLPKKRNKGGYPVAPFIRLGIAEYSETEGVAPTISPDLATDAEIDAQIDRLKKDLDRVAREAKATLHREEARLFAAVTRSRSGE</sequence>
<reference evidence="2 3" key="1">
    <citation type="submission" date="2019-03" db="EMBL/GenBank/DDBJ databases">
        <title>Paraburkholderia sp. 4M-K11, isolated from subtropical forest soil.</title>
        <authorList>
            <person name="Gao Z.-H."/>
            <person name="Qiu L.-H."/>
        </authorList>
    </citation>
    <scope>NUCLEOTIDE SEQUENCE [LARGE SCALE GENOMIC DNA]</scope>
    <source>
        <strain evidence="2 3">4M-K11</strain>
    </source>
</reference>
<dbReference type="OrthoDB" id="9996887at2"/>
<keyword evidence="1" id="KW-0175">Coiled coil</keyword>
<protein>
    <submittedName>
        <fullName evidence="2">Uncharacterized protein</fullName>
    </submittedName>
</protein>
<dbReference type="EMBL" id="SMRP01000002">
    <property type="protein sequence ID" value="TDG25076.1"/>
    <property type="molecule type" value="Genomic_DNA"/>
</dbReference>
<feature type="coiled-coil region" evidence="1">
    <location>
        <begin position="48"/>
        <end position="79"/>
    </location>
</feature>
<evidence type="ECO:0000313" key="3">
    <source>
        <dbReference type="Proteomes" id="UP000295722"/>
    </source>
</evidence>
<proteinExistence type="predicted"/>
<gene>
    <name evidence="2" type="ORF">EYW47_04205</name>
</gene>
<name>A0A4R5MDB6_9BURK</name>
<keyword evidence="3" id="KW-1185">Reference proteome</keyword>
<dbReference type="AlphaFoldDB" id="A0A4R5MDB6"/>
<dbReference type="Proteomes" id="UP000295722">
    <property type="component" value="Unassembled WGS sequence"/>
</dbReference>
<evidence type="ECO:0000313" key="2">
    <source>
        <dbReference type="EMBL" id="TDG25076.1"/>
    </source>
</evidence>
<organism evidence="2 3">
    <name type="scientific">Paraburkholderia silviterrae</name>
    <dbReference type="NCBI Taxonomy" id="2528715"/>
    <lineage>
        <taxon>Bacteria</taxon>
        <taxon>Pseudomonadati</taxon>
        <taxon>Pseudomonadota</taxon>
        <taxon>Betaproteobacteria</taxon>
        <taxon>Burkholderiales</taxon>
        <taxon>Burkholderiaceae</taxon>
        <taxon>Paraburkholderia</taxon>
    </lineage>
</organism>
<dbReference type="RefSeq" id="WP_133193643.1">
    <property type="nucleotide sequence ID" value="NZ_JBHUCW010000006.1"/>
</dbReference>